<evidence type="ECO:0000256" key="6">
    <source>
        <dbReference type="ARBA" id="ARBA00023002"/>
    </source>
</evidence>
<evidence type="ECO:0000256" key="7">
    <source>
        <dbReference type="ARBA" id="ARBA00023004"/>
    </source>
</evidence>
<evidence type="ECO:0000256" key="4">
    <source>
        <dbReference type="ARBA" id="ARBA00022691"/>
    </source>
</evidence>
<dbReference type="InterPro" id="IPR012839">
    <property type="entry name" value="Organic_radical_activase"/>
</dbReference>
<dbReference type="PROSITE" id="PS51918">
    <property type="entry name" value="RADICAL_SAM"/>
    <property type="match status" value="1"/>
</dbReference>
<dbReference type="SUPFAM" id="SSF102114">
    <property type="entry name" value="Radical SAM enzymes"/>
    <property type="match status" value="1"/>
</dbReference>
<dbReference type="GO" id="GO:0016491">
    <property type="term" value="F:oxidoreductase activity"/>
    <property type="evidence" value="ECO:0007669"/>
    <property type="project" value="UniProtKB-KW"/>
</dbReference>
<dbReference type="OrthoDB" id="9782387at2"/>
<evidence type="ECO:0000313" key="11">
    <source>
        <dbReference type="Proteomes" id="UP000011134"/>
    </source>
</evidence>
<dbReference type="SFLD" id="SFLDG01118">
    <property type="entry name" value="activating_enzymes__group_2"/>
    <property type="match status" value="1"/>
</dbReference>
<organism evidence="10 11">
    <name type="scientific">Photobacterium marinum</name>
    <dbReference type="NCBI Taxonomy" id="1056511"/>
    <lineage>
        <taxon>Bacteria</taxon>
        <taxon>Pseudomonadati</taxon>
        <taxon>Pseudomonadota</taxon>
        <taxon>Gammaproteobacteria</taxon>
        <taxon>Vibrionales</taxon>
        <taxon>Vibrionaceae</taxon>
        <taxon>Photobacterium</taxon>
    </lineage>
</organism>
<proteinExistence type="inferred from homology"/>
<dbReference type="AlphaFoldDB" id="L8J9D7"/>
<comment type="cofactor">
    <cofactor evidence="1">
        <name>[4Fe-4S] cluster</name>
        <dbReference type="ChEBI" id="CHEBI:49883"/>
    </cofactor>
</comment>
<dbReference type="SFLD" id="SFLDS00029">
    <property type="entry name" value="Radical_SAM"/>
    <property type="match status" value="1"/>
</dbReference>
<dbReference type="PANTHER" id="PTHR30352">
    <property type="entry name" value="PYRUVATE FORMATE-LYASE-ACTIVATING ENZYME"/>
    <property type="match status" value="1"/>
</dbReference>
<keyword evidence="5" id="KW-0479">Metal-binding</keyword>
<keyword evidence="10" id="KW-0456">Lyase</keyword>
<dbReference type="Proteomes" id="UP000011134">
    <property type="component" value="Unassembled WGS sequence"/>
</dbReference>
<dbReference type="CDD" id="cd01335">
    <property type="entry name" value="Radical_SAM"/>
    <property type="match status" value="1"/>
</dbReference>
<keyword evidence="3" id="KW-0004">4Fe-4S</keyword>
<dbReference type="InterPro" id="IPR058240">
    <property type="entry name" value="rSAM_sf"/>
</dbReference>
<dbReference type="InterPro" id="IPR007197">
    <property type="entry name" value="rSAM"/>
</dbReference>
<evidence type="ECO:0000313" key="10">
    <source>
        <dbReference type="EMBL" id="ELR65495.1"/>
    </source>
</evidence>
<comment type="caution">
    <text evidence="10">The sequence shown here is derived from an EMBL/GenBank/DDBJ whole genome shotgun (WGS) entry which is preliminary data.</text>
</comment>
<dbReference type="PANTHER" id="PTHR30352:SF14">
    <property type="entry name" value="PYRUVATE FORMATE-LYASE 3-ACTIVATING ENZYME-RELATED"/>
    <property type="match status" value="1"/>
</dbReference>
<dbReference type="Gene3D" id="3.20.20.70">
    <property type="entry name" value="Aldolase class I"/>
    <property type="match status" value="1"/>
</dbReference>
<feature type="domain" description="Radical SAM core" evidence="9">
    <location>
        <begin position="11"/>
        <end position="292"/>
    </location>
</feature>
<dbReference type="GO" id="GO:0046872">
    <property type="term" value="F:metal ion binding"/>
    <property type="evidence" value="ECO:0007669"/>
    <property type="project" value="UniProtKB-KW"/>
</dbReference>
<dbReference type="InterPro" id="IPR040074">
    <property type="entry name" value="BssD/PflA/YjjW"/>
</dbReference>
<dbReference type="SFLD" id="SFLDG01066">
    <property type="entry name" value="organic_radical-activating_enz"/>
    <property type="match status" value="1"/>
</dbReference>
<dbReference type="RefSeq" id="WP_007466095.1">
    <property type="nucleotide sequence ID" value="NZ_AMZO01000017.1"/>
</dbReference>
<keyword evidence="4" id="KW-0949">S-adenosyl-L-methionine</keyword>
<evidence type="ECO:0000256" key="5">
    <source>
        <dbReference type="ARBA" id="ARBA00022723"/>
    </source>
</evidence>
<dbReference type="InterPro" id="IPR001989">
    <property type="entry name" value="Radical_activat_CS"/>
</dbReference>
<dbReference type="NCBIfam" id="TIGR02494">
    <property type="entry name" value="PFLE_PFLC"/>
    <property type="match status" value="1"/>
</dbReference>
<dbReference type="GO" id="GO:0051539">
    <property type="term" value="F:4 iron, 4 sulfur cluster binding"/>
    <property type="evidence" value="ECO:0007669"/>
    <property type="project" value="UniProtKB-KW"/>
</dbReference>
<evidence type="ECO:0000256" key="3">
    <source>
        <dbReference type="ARBA" id="ARBA00022485"/>
    </source>
</evidence>
<keyword evidence="11" id="KW-1185">Reference proteome</keyword>
<keyword evidence="10" id="KW-0670">Pyruvate</keyword>
<gene>
    <name evidence="10" type="ORF">C942_00999</name>
</gene>
<dbReference type="Pfam" id="PF04055">
    <property type="entry name" value="Radical_SAM"/>
    <property type="match status" value="1"/>
</dbReference>
<accession>L8J9D7</accession>
<evidence type="ECO:0000256" key="8">
    <source>
        <dbReference type="ARBA" id="ARBA00023014"/>
    </source>
</evidence>
<dbReference type="EMBL" id="AMZO01000017">
    <property type="protein sequence ID" value="ELR65495.1"/>
    <property type="molecule type" value="Genomic_DNA"/>
</dbReference>
<dbReference type="PIRSF" id="PIRSF000371">
    <property type="entry name" value="PFL_act_enz"/>
    <property type="match status" value="1"/>
</dbReference>
<comment type="similarity">
    <text evidence="2">Belongs to the organic radical-activating enzymes family.</text>
</comment>
<dbReference type="InterPro" id="IPR034457">
    <property type="entry name" value="Organic_radical-activating"/>
</dbReference>
<dbReference type="PATRIC" id="fig|1056511.3.peg.2492"/>
<protein>
    <submittedName>
        <fullName evidence="10">Pyruvate formate-lyase activating enzyme</fullName>
    </submittedName>
</protein>
<sequence>MYFNIQRFSTHDGDGIRSILFLKGCSLACPWCQNPESRSPDLSLLYDQRLCLSDCNLCQDKSDHINRDDNDVLTIDRDCLTTNDIENLRDVCPSQALTVCGKEETVDELCEQLLKDKPFYLQSEGGVTFSGGEPLLQPDMVSAIASRMHEEGINTAVETCLHVPWKNIEKVLPHIDCWLTDLKHTDNDIFLSWAHGSLKRIHSNLEKLAKHAKRIIIRVPVVPGFNDNEVALKKIIDFAAGLDNCDELHLLPYHTLGINKYQLLDMPYLCADKPLNKPELLETACSYASTHPVQTINVKIRG</sequence>
<keyword evidence="6" id="KW-0560">Oxidoreductase</keyword>
<dbReference type="PROSITE" id="PS01087">
    <property type="entry name" value="RADICAL_ACTIVATING"/>
    <property type="match status" value="1"/>
</dbReference>
<dbReference type="InterPro" id="IPR013785">
    <property type="entry name" value="Aldolase_TIM"/>
</dbReference>
<dbReference type="GO" id="GO:0016829">
    <property type="term" value="F:lyase activity"/>
    <property type="evidence" value="ECO:0007669"/>
    <property type="project" value="UniProtKB-KW"/>
</dbReference>
<keyword evidence="7" id="KW-0408">Iron</keyword>
<evidence type="ECO:0000256" key="1">
    <source>
        <dbReference type="ARBA" id="ARBA00001966"/>
    </source>
</evidence>
<evidence type="ECO:0000259" key="9">
    <source>
        <dbReference type="PROSITE" id="PS51918"/>
    </source>
</evidence>
<reference evidence="10 11" key="1">
    <citation type="submission" date="2012-12" db="EMBL/GenBank/DDBJ databases">
        <title>Genome Assembly of Photobacterium sp. AK15.</title>
        <authorList>
            <person name="Khatri I."/>
            <person name="Vaidya B."/>
            <person name="Srinivas T.N.R."/>
            <person name="Subramanian S."/>
            <person name="Pinnaka A."/>
        </authorList>
    </citation>
    <scope>NUCLEOTIDE SEQUENCE [LARGE SCALE GENOMIC DNA]</scope>
    <source>
        <strain evidence="10 11">AK15</strain>
    </source>
</reference>
<name>L8J9D7_9GAMM</name>
<evidence type="ECO:0000256" key="2">
    <source>
        <dbReference type="ARBA" id="ARBA00009777"/>
    </source>
</evidence>
<keyword evidence="8" id="KW-0411">Iron-sulfur</keyword>